<dbReference type="PROSITE" id="PS51257">
    <property type="entry name" value="PROKAR_LIPOPROTEIN"/>
    <property type="match status" value="1"/>
</dbReference>
<name>A0AB39NT84_9ACTN</name>
<feature type="region of interest" description="Disordered" evidence="1">
    <location>
        <begin position="29"/>
        <end position="53"/>
    </location>
</feature>
<dbReference type="EMBL" id="CP163433">
    <property type="protein sequence ID" value="XDQ20209.1"/>
    <property type="molecule type" value="Genomic_DNA"/>
</dbReference>
<sequence>MRTSRPAFITAAALCILLTSCTAGGDADLPHVPDASPSTVEPPPREPLTAPAVEPGYEEILADGPRRGPWDVGEATHPSPRDLRVAVHCMAKSRLIDLKVTIDGVGEFSVRCSGVRETTVMNAMGDVSRRELHLTVDTEESVRWYISVQAAER</sequence>
<proteinExistence type="predicted"/>
<dbReference type="GeneID" id="303246506"/>
<gene>
    <name evidence="3" type="ORF">AB5J48_19665</name>
</gene>
<reference evidence="3" key="1">
    <citation type="submission" date="2024-07" db="EMBL/GenBank/DDBJ databases">
        <authorList>
            <person name="Yu S.T."/>
        </authorList>
    </citation>
    <scope>NUCLEOTIDE SEQUENCE</scope>
    <source>
        <strain evidence="3">R17</strain>
    </source>
</reference>
<dbReference type="RefSeq" id="WP_006130792.1">
    <property type="nucleotide sequence ID" value="NZ_CP163433.1"/>
</dbReference>
<evidence type="ECO:0000256" key="2">
    <source>
        <dbReference type="SAM" id="SignalP"/>
    </source>
</evidence>
<evidence type="ECO:0000256" key="1">
    <source>
        <dbReference type="SAM" id="MobiDB-lite"/>
    </source>
</evidence>
<protein>
    <recommendedName>
        <fullName evidence="4">Lipoprotein</fullName>
    </recommendedName>
</protein>
<organism evidence="3">
    <name type="scientific">Streptomyces sp. R17</name>
    <dbReference type="NCBI Taxonomy" id="3238626"/>
    <lineage>
        <taxon>Bacteria</taxon>
        <taxon>Bacillati</taxon>
        <taxon>Actinomycetota</taxon>
        <taxon>Actinomycetes</taxon>
        <taxon>Kitasatosporales</taxon>
        <taxon>Streptomycetaceae</taxon>
        <taxon>Streptomyces</taxon>
    </lineage>
</organism>
<feature type="signal peptide" evidence="2">
    <location>
        <begin position="1"/>
        <end position="25"/>
    </location>
</feature>
<dbReference type="AlphaFoldDB" id="A0AB39NT84"/>
<evidence type="ECO:0000313" key="3">
    <source>
        <dbReference type="EMBL" id="XDQ20209.1"/>
    </source>
</evidence>
<accession>A0AB39NT84</accession>
<feature type="chain" id="PRO_5044241589" description="Lipoprotein" evidence="2">
    <location>
        <begin position="26"/>
        <end position="153"/>
    </location>
</feature>
<evidence type="ECO:0008006" key="4">
    <source>
        <dbReference type="Google" id="ProtNLM"/>
    </source>
</evidence>
<keyword evidence="2" id="KW-0732">Signal</keyword>